<organism evidence="2 3">
    <name type="scientific">Rhodococcus olei</name>
    <dbReference type="NCBI Taxonomy" id="2161675"/>
    <lineage>
        <taxon>Bacteria</taxon>
        <taxon>Bacillati</taxon>
        <taxon>Actinomycetota</taxon>
        <taxon>Actinomycetes</taxon>
        <taxon>Mycobacteriales</taxon>
        <taxon>Nocardiaceae</taxon>
        <taxon>Rhodococcus</taxon>
    </lineage>
</organism>
<evidence type="ECO:0000313" key="2">
    <source>
        <dbReference type="EMBL" id="GAA4485957.1"/>
    </source>
</evidence>
<reference evidence="3" key="1">
    <citation type="journal article" date="2019" name="Int. J. Syst. Evol. Microbiol.">
        <title>The Global Catalogue of Microorganisms (GCM) 10K type strain sequencing project: providing services to taxonomists for standard genome sequencing and annotation.</title>
        <authorList>
            <consortium name="The Broad Institute Genomics Platform"/>
            <consortium name="The Broad Institute Genome Sequencing Center for Infectious Disease"/>
            <person name="Wu L."/>
            <person name="Ma J."/>
        </authorList>
    </citation>
    <scope>NUCLEOTIDE SEQUENCE [LARGE SCALE GENOMIC DNA]</scope>
    <source>
        <strain evidence="3">JCM 32206</strain>
    </source>
</reference>
<comment type="caution">
    <text evidence="2">The sequence shown here is derived from an EMBL/GenBank/DDBJ whole genome shotgun (WGS) entry which is preliminary data.</text>
</comment>
<name>A0ABP8PE70_9NOCA</name>
<accession>A0ABP8PE70</accession>
<proteinExistence type="predicted"/>
<feature type="region of interest" description="Disordered" evidence="1">
    <location>
        <begin position="58"/>
        <end position="100"/>
    </location>
</feature>
<protein>
    <submittedName>
        <fullName evidence="2">Uncharacterized protein</fullName>
    </submittedName>
</protein>
<sequence>MGATDARLWITRISRIAVGGCGYDPGRAVANDRGSEGQERPHTGRLDLIAPMVRFGGPPLDGTKKSSPNHLSCQPKCGQDPAGAFEDGDRNAGLVGKTFPRGRDAAPGAVIRDARHRYSDSVNALRVDAVLLALLYAAF</sequence>
<evidence type="ECO:0000256" key="1">
    <source>
        <dbReference type="SAM" id="MobiDB-lite"/>
    </source>
</evidence>
<keyword evidence="3" id="KW-1185">Reference proteome</keyword>
<evidence type="ECO:0000313" key="3">
    <source>
        <dbReference type="Proteomes" id="UP001501183"/>
    </source>
</evidence>
<gene>
    <name evidence="2" type="ORF">GCM10023094_41550</name>
</gene>
<dbReference type="EMBL" id="BAABFB010000065">
    <property type="protein sequence ID" value="GAA4485957.1"/>
    <property type="molecule type" value="Genomic_DNA"/>
</dbReference>
<dbReference type="Proteomes" id="UP001501183">
    <property type="component" value="Unassembled WGS sequence"/>
</dbReference>